<sequence>MTASTPSPPPPSGTAPPPGSETIEVGGWQVVITDGHALLPEGMTHLPYEAFQLHTSLVSVAFPRSLVSIGRSAFSRCPSLSSINFPAGLTSIDDYAFRRCSALASITLPLPDGLSIGDRAFQDCPINDASKAAVRAINFWAVRPSIDTQGHATVPEGLASVGESAFSSCPSLSSVDLPASLTSIDAGAFDGCTALAHVTLPASLTSIGLQAFSRCSALASVTFPAALTSIGEHAFRSCSALTSVIFSADLTFIGSLAFEGCSSLTTVTFPAGLPGGLSIGDCAFFGCPLNDASKAAVRAINFWAVRPSIDAQGHATVPEGITTIAVGAFSDCSALVSITLPASLTSIDFESFDGCSFLTSVTFPAGLVSIGDFAFYRCSSLASVTFPASLVSIDNFAFAECSLARVTVPTTAKIGDEAFDSTTTEPEGEGAEEERRVAEEQSPQPEALPREEEPPPADFICPITTEVMSDPVMAADGHSYERKQIERWLATKSTSPMTGEALQHTHTFPNHALRGRIREWQE</sequence>
<dbReference type="Pfam" id="PF13306">
    <property type="entry name" value="LRR_5"/>
    <property type="match status" value="3"/>
</dbReference>
<proteinExistence type="predicted"/>
<dbReference type="OMA" id="CPINDAS"/>
<reference evidence="4" key="1">
    <citation type="journal article" date="2013" name="Nature">
        <title>Pan genome of the phytoplankton Emiliania underpins its global distribution.</title>
        <authorList>
            <person name="Read B.A."/>
            <person name="Kegel J."/>
            <person name="Klute M.J."/>
            <person name="Kuo A."/>
            <person name="Lefebvre S.C."/>
            <person name="Maumus F."/>
            <person name="Mayer C."/>
            <person name="Miller J."/>
            <person name="Monier A."/>
            <person name="Salamov A."/>
            <person name="Young J."/>
            <person name="Aguilar M."/>
            <person name="Claverie J.M."/>
            <person name="Frickenhaus S."/>
            <person name="Gonzalez K."/>
            <person name="Herman E.K."/>
            <person name="Lin Y.C."/>
            <person name="Napier J."/>
            <person name="Ogata H."/>
            <person name="Sarno A.F."/>
            <person name="Shmutz J."/>
            <person name="Schroeder D."/>
            <person name="de Vargas C."/>
            <person name="Verret F."/>
            <person name="von Dassow P."/>
            <person name="Valentin K."/>
            <person name="Van de Peer Y."/>
            <person name="Wheeler G."/>
            <person name="Dacks J.B."/>
            <person name="Delwiche C.F."/>
            <person name="Dyhrman S.T."/>
            <person name="Glockner G."/>
            <person name="John U."/>
            <person name="Richards T."/>
            <person name="Worden A.Z."/>
            <person name="Zhang X."/>
            <person name="Grigoriev I.V."/>
            <person name="Allen A.E."/>
            <person name="Bidle K."/>
            <person name="Borodovsky M."/>
            <person name="Bowler C."/>
            <person name="Brownlee C."/>
            <person name="Cock J.M."/>
            <person name="Elias M."/>
            <person name="Gladyshev V.N."/>
            <person name="Groth M."/>
            <person name="Guda C."/>
            <person name="Hadaegh A."/>
            <person name="Iglesias-Rodriguez M.D."/>
            <person name="Jenkins J."/>
            <person name="Jones B.M."/>
            <person name="Lawson T."/>
            <person name="Leese F."/>
            <person name="Lindquist E."/>
            <person name="Lobanov A."/>
            <person name="Lomsadze A."/>
            <person name="Malik S.B."/>
            <person name="Marsh M.E."/>
            <person name="Mackinder L."/>
            <person name="Mock T."/>
            <person name="Mueller-Roeber B."/>
            <person name="Pagarete A."/>
            <person name="Parker M."/>
            <person name="Probert I."/>
            <person name="Quesneville H."/>
            <person name="Raines C."/>
            <person name="Rensing S.A."/>
            <person name="Riano-Pachon D.M."/>
            <person name="Richier S."/>
            <person name="Rokitta S."/>
            <person name="Shiraiwa Y."/>
            <person name="Soanes D.M."/>
            <person name="van der Giezen M."/>
            <person name="Wahlund T.M."/>
            <person name="Williams B."/>
            <person name="Wilson W."/>
            <person name="Wolfe G."/>
            <person name="Wurch L.L."/>
        </authorList>
    </citation>
    <scope>NUCLEOTIDE SEQUENCE</scope>
</reference>
<accession>A0A0D3JMZ7</accession>
<reference evidence="3" key="2">
    <citation type="submission" date="2024-10" db="UniProtKB">
        <authorList>
            <consortium name="EnsemblProtists"/>
        </authorList>
    </citation>
    <scope>IDENTIFICATION</scope>
</reference>
<feature type="region of interest" description="Disordered" evidence="1">
    <location>
        <begin position="415"/>
        <end position="461"/>
    </location>
</feature>
<dbReference type="PANTHER" id="PTHR45661:SF3">
    <property type="entry name" value="IG-LIKE DOMAIN-CONTAINING PROTEIN"/>
    <property type="match status" value="1"/>
</dbReference>
<dbReference type="SUPFAM" id="SSF57850">
    <property type="entry name" value="RING/U-box"/>
    <property type="match status" value="1"/>
</dbReference>
<evidence type="ECO:0000259" key="2">
    <source>
        <dbReference type="PROSITE" id="PS51698"/>
    </source>
</evidence>
<dbReference type="PANTHER" id="PTHR45661">
    <property type="entry name" value="SURFACE ANTIGEN"/>
    <property type="match status" value="1"/>
</dbReference>
<feature type="region of interest" description="Disordered" evidence="1">
    <location>
        <begin position="1"/>
        <end position="20"/>
    </location>
</feature>
<organism evidence="3 4">
    <name type="scientific">Emiliania huxleyi (strain CCMP1516)</name>
    <dbReference type="NCBI Taxonomy" id="280463"/>
    <lineage>
        <taxon>Eukaryota</taxon>
        <taxon>Haptista</taxon>
        <taxon>Haptophyta</taxon>
        <taxon>Prymnesiophyceae</taxon>
        <taxon>Isochrysidales</taxon>
        <taxon>Noelaerhabdaceae</taxon>
        <taxon>Emiliania</taxon>
    </lineage>
</organism>
<dbReference type="CDD" id="cd16655">
    <property type="entry name" value="RING-Ubox_WDSUB1-like"/>
    <property type="match status" value="1"/>
</dbReference>
<dbReference type="InterPro" id="IPR032675">
    <property type="entry name" value="LRR_dom_sf"/>
</dbReference>
<keyword evidence="4" id="KW-1185">Reference proteome</keyword>
<dbReference type="EnsemblProtists" id="EOD24882">
    <property type="protein sequence ID" value="EOD24882"/>
    <property type="gene ID" value="EMIHUDRAFT_238164"/>
</dbReference>
<feature type="domain" description="U-box" evidence="2">
    <location>
        <begin position="454"/>
        <end position="522"/>
    </location>
</feature>
<dbReference type="Proteomes" id="UP000013827">
    <property type="component" value="Unassembled WGS sequence"/>
</dbReference>
<dbReference type="SMART" id="SM00504">
    <property type="entry name" value="Ubox"/>
    <property type="match status" value="1"/>
</dbReference>
<evidence type="ECO:0000313" key="4">
    <source>
        <dbReference type="Proteomes" id="UP000013827"/>
    </source>
</evidence>
<protein>
    <recommendedName>
        <fullName evidence="2">U-box domain-containing protein</fullName>
    </recommendedName>
</protein>
<dbReference type="InterPro" id="IPR003613">
    <property type="entry name" value="Ubox_domain"/>
</dbReference>
<dbReference type="RefSeq" id="XP_005777311.1">
    <property type="nucleotide sequence ID" value="XM_005777254.1"/>
</dbReference>
<dbReference type="InterPro" id="IPR053139">
    <property type="entry name" value="Surface_bspA-like"/>
</dbReference>
<dbReference type="AlphaFoldDB" id="A0A0D3JMZ7"/>
<dbReference type="InterPro" id="IPR026906">
    <property type="entry name" value="LRR_5"/>
</dbReference>
<evidence type="ECO:0000256" key="1">
    <source>
        <dbReference type="SAM" id="MobiDB-lite"/>
    </source>
</evidence>
<feature type="compositionally biased region" description="Pro residues" evidence="1">
    <location>
        <begin position="1"/>
        <end position="19"/>
    </location>
</feature>
<name>A0A0D3JMZ7_EMIH1</name>
<dbReference type="Gene3D" id="3.80.10.10">
    <property type="entry name" value="Ribonuclease Inhibitor"/>
    <property type="match status" value="3"/>
</dbReference>
<dbReference type="Gene3D" id="3.30.40.10">
    <property type="entry name" value="Zinc/RING finger domain, C3HC4 (zinc finger)"/>
    <property type="match status" value="1"/>
</dbReference>
<dbReference type="InterPro" id="IPR013083">
    <property type="entry name" value="Znf_RING/FYVE/PHD"/>
</dbReference>
<dbReference type="PaxDb" id="2903-EOD24882"/>
<dbReference type="GO" id="GO:0016567">
    <property type="term" value="P:protein ubiquitination"/>
    <property type="evidence" value="ECO:0007669"/>
    <property type="project" value="InterPro"/>
</dbReference>
<dbReference type="GeneID" id="17270420"/>
<dbReference type="PROSITE" id="PS51698">
    <property type="entry name" value="U_BOX"/>
    <property type="match status" value="1"/>
</dbReference>
<dbReference type="SUPFAM" id="SSF52058">
    <property type="entry name" value="L domain-like"/>
    <property type="match status" value="3"/>
</dbReference>
<dbReference type="KEGG" id="ehx:EMIHUDRAFT_238164"/>
<dbReference type="HOGENOM" id="CLU_034334_1_0_1"/>
<dbReference type="Pfam" id="PF04564">
    <property type="entry name" value="U-box"/>
    <property type="match status" value="1"/>
</dbReference>
<dbReference type="GO" id="GO:0004842">
    <property type="term" value="F:ubiquitin-protein transferase activity"/>
    <property type="evidence" value="ECO:0007669"/>
    <property type="project" value="InterPro"/>
</dbReference>
<evidence type="ECO:0000313" key="3">
    <source>
        <dbReference type="EnsemblProtists" id="EOD24882"/>
    </source>
</evidence>